<accession>B3EL34</accession>
<reference evidence="2" key="1">
    <citation type="submission" date="2008-06" db="EMBL/GenBank/DDBJ databases">
        <title>Complete sequence of Chlorobium phaeobacteroides BS1.</title>
        <authorList>
            <consortium name="US DOE Joint Genome Institute"/>
            <person name="Lucas S."/>
            <person name="Copeland A."/>
            <person name="Lapidus A."/>
            <person name="Glavina del Rio T."/>
            <person name="Dalin E."/>
            <person name="Tice H."/>
            <person name="Bruce D."/>
            <person name="Goodwin L."/>
            <person name="Pitluck S."/>
            <person name="Schmutz J."/>
            <person name="Larimer F."/>
            <person name="Land M."/>
            <person name="Hauser L."/>
            <person name="Kyrpides N."/>
            <person name="Ovchinnikova G."/>
            <person name="Li T."/>
            <person name="Liu Z."/>
            <person name="Zhao F."/>
            <person name="Overmann J."/>
            <person name="Bryant D.A."/>
            <person name="Richardson P."/>
        </authorList>
    </citation>
    <scope>NUCLEOTIDE SEQUENCE [LARGE SCALE GENOMIC DNA]</scope>
    <source>
        <strain evidence="2">BS1</strain>
    </source>
</reference>
<dbReference type="eggNOG" id="ENOG5032R5Y">
    <property type="taxonomic scope" value="Bacteria"/>
</dbReference>
<protein>
    <submittedName>
        <fullName evidence="2">Putative transmembrane protein</fullName>
    </submittedName>
</protein>
<proteinExistence type="predicted"/>
<feature type="transmembrane region" description="Helical" evidence="1">
    <location>
        <begin position="136"/>
        <end position="154"/>
    </location>
</feature>
<keyword evidence="1 2" id="KW-0812">Transmembrane</keyword>
<gene>
    <name evidence="2" type="ordered locus">Cphamn1_0292</name>
</gene>
<evidence type="ECO:0000313" key="2">
    <source>
        <dbReference type="EMBL" id="ACE03261.1"/>
    </source>
</evidence>
<dbReference type="STRING" id="331678.Cphamn1_0292"/>
<organism evidence="2">
    <name type="scientific">Chlorobium phaeobacteroides (strain BS1)</name>
    <dbReference type="NCBI Taxonomy" id="331678"/>
    <lineage>
        <taxon>Bacteria</taxon>
        <taxon>Pseudomonadati</taxon>
        <taxon>Chlorobiota</taxon>
        <taxon>Chlorobiia</taxon>
        <taxon>Chlorobiales</taxon>
        <taxon>Chlorobiaceae</taxon>
        <taxon>Chlorobium/Pelodictyon group</taxon>
        <taxon>Chlorobium</taxon>
    </lineage>
</organism>
<dbReference type="AlphaFoldDB" id="B3EL34"/>
<feature type="transmembrane region" description="Helical" evidence="1">
    <location>
        <begin position="63"/>
        <end position="85"/>
    </location>
</feature>
<name>B3EL34_CHLPB</name>
<feature type="transmembrane region" description="Helical" evidence="1">
    <location>
        <begin position="12"/>
        <end position="35"/>
    </location>
</feature>
<feature type="transmembrane region" description="Helical" evidence="1">
    <location>
        <begin position="97"/>
        <end position="116"/>
    </location>
</feature>
<dbReference type="EMBL" id="CP001101">
    <property type="protein sequence ID" value="ACE03261.1"/>
    <property type="molecule type" value="Genomic_DNA"/>
</dbReference>
<dbReference type="KEGG" id="cpb:Cphamn1_0292"/>
<sequence length="159" mass="17392">MMKTTHTRTILAGIAGGVSMNVVMLLTFRLLGFGWNGGGILLESPVQSEKLIAVWTQIEPIPLVVHAPAPIIAGIVIFGIVNAYVFRSIASAWPPGILSRGLRFSVLVFSMTFLFWEFFTPFNMFGEPLQLIALELVFWACIALADGIVIAAAIDRRQT</sequence>
<evidence type="ECO:0000256" key="1">
    <source>
        <dbReference type="SAM" id="Phobius"/>
    </source>
</evidence>
<keyword evidence="1" id="KW-0472">Membrane</keyword>
<dbReference type="HOGENOM" id="CLU_1657703_0_0_10"/>
<keyword evidence="1" id="KW-1133">Transmembrane helix</keyword>